<dbReference type="PRINTS" id="PR00364">
    <property type="entry name" value="DISEASERSIST"/>
</dbReference>
<keyword evidence="3 7" id="KW-0238">DNA-binding</keyword>
<accession>A0A1H9CGG8</accession>
<organism evidence="7 8">
    <name type="scientific">Lentzea flaviverrucosa</name>
    <dbReference type="NCBI Taxonomy" id="200379"/>
    <lineage>
        <taxon>Bacteria</taxon>
        <taxon>Bacillati</taxon>
        <taxon>Actinomycetota</taxon>
        <taxon>Actinomycetes</taxon>
        <taxon>Pseudonocardiales</taxon>
        <taxon>Pseudonocardiaceae</taxon>
        <taxon>Lentzea</taxon>
    </lineage>
</organism>
<dbReference type="SUPFAM" id="SSF46894">
    <property type="entry name" value="C-terminal effector domain of the bipartite response regulators"/>
    <property type="match status" value="1"/>
</dbReference>
<evidence type="ECO:0000259" key="6">
    <source>
        <dbReference type="SMART" id="SM01043"/>
    </source>
</evidence>
<dbReference type="Pfam" id="PF13191">
    <property type="entry name" value="AAA_16"/>
    <property type="match status" value="1"/>
</dbReference>
<dbReference type="InterPro" id="IPR005158">
    <property type="entry name" value="BTAD"/>
</dbReference>
<comment type="similarity">
    <text evidence="1">Belongs to the AfsR/DnrI/RedD regulatory family.</text>
</comment>
<keyword evidence="8" id="KW-1185">Reference proteome</keyword>
<dbReference type="Gene3D" id="3.40.50.300">
    <property type="entry name" value="P-loop containing nucleotide triphosphate hydrolases"/>
    <property type="match status" value="1"/>
</dbReference>
<dbReference type="PANTHER" id="PTHR35807">
    <property type="entry name" value="TRANSCRIPTIONAL REGULATOR REDD-RELATED"/>
    <property type="match status" value="1"/>
</dbReference>
<gene>
    <name evidence="7" type="ORF">SAMN05216195_101774</name>
</gene>
<proteinExistence type="inferred from homology"/>
<feature type="domain" description="Bacterial transcriptional activator" evidence="6">
    <location>
        <begin position="95"/>
        <end position="235"/>
    </location>
</feature>
<dbReference type="CDD" id="cd15831">
    <property type="entry name" value="BTAD"/>
    <property type="match status" value="1"/>
</dbReference>
<dbReference type="GO" id="GO:0003677">
    <property type="term" value="F:DNA binding"/>
    <property type="evidence" value="ECO:0007669"/>
    <property type="project" value="UniProtKB-KW"/>
</dbReference>
<dbReference type="InterPro" id="IPR001867">
    <property type="entry name" value="OmpR/PhoB-type_DNA-bd"/>
</dbReference>
<name>A0A1H9CGG8_9PSEU</name>
<evidence type="ECO:0000313" key="8">
    <source>
        <dbReference type="Proteomes" id="UP000199028"/>
    </source>
</evidence>
<dbReference type="Gene3D" id="1.10.10.10">
    <property type="entry name" value="Winged helix-like DNA-binding domain superfamily/Winged helix DNA-binding domain"/>
    <property type="match status" value="2"/>
</dbReference>
<keyword evidence="2" id="KW-0805">Transcription regulation</keyword>
<evidence type="ECO:0000256" key="2">
    <source>
        <dbReference type="ARBA" id="ARBA00023015"/>
    </source>
</evidence>
<dbReference type="Gene3D" id="1.25.40.10">
    <property type="entry name" value="Tetratricopeptide repeat domain"/>
    <property type="match status" value="1"/>
</dbReference>
<evidence type="ECO:0000256" key="1">
    <source>
        <dbReference type="ARBA" id="ARBA00005820"/>
    </source>
</evidence>
<dbReference type="AlphaFoldDB" id="A0A1H9CGG8"/>
<keyword evidence="4" id="KW-0804">Transcription</keyword>
<dbReference type="InterPro" id="IPR016032">
    <property type="entry name" value="Sig_transdc_resp-reg_C-effctor"/>
</dbReference>
<dbReference type="InterPro" id="IPR036388">
    <property type="entry name" value="WH-like_DNA-bd_sf"/>
</dbReference>
<dbReference type="InterPro" id="IPR011990">
    <property type="entry name" value="TPR-like_helical_dom_sf"/>
</dbReference>
<dbReference type="SMART" id="SM01043">
    <property type="entry name" value="BTAD"/>
    <property type="match status" value="1"/>
</dbReference>
<evidence type="ECO:0000313" key="7">
    <source>
        <dbReference type="EMBL" id="SEQ00141.1"/>
    </source>
</evidence>
<feature type="domain" description="OmpR/PhoB-type" evidence="5">
    <location>
        <begin position="16"/>
        <end position="88"/>
    </location>
</feature>
<reference evidence="8" key="1">
    <citation type="submission" date="2016-10" db="EMBL/GenBank/DDBJ databases">
        <authorList>
            <person name="Varghese N."/>
            <person name="Submissions S."/>
        </authorList>
    </citation>
    <scope>NUCLEOTIDE SEQUENCE [LARGE SCALE GENOMIC DNA]</scope>
    <source>
        <strain evidence="8">CGMCC 4.578</strain>
    </source>
</reference>
<evidence type="ECO:0000259" key="5">
    <source>
        <dbReference type="SMART" id="SM00862"/>
    </source>
</evidence>
<dbReference type="InterPro" id="IPR041664">
    <property type="entry name" value="AAA_16"/>
</dbReference>
<dbReference type="InterPro" id="IPR027417">
    <property type="entry name" value="P-loop_NTPase"/>
</dbReference>
<dbReference type="SUPFAM" id="SSF48452">
    <property type="entry name" value="TPR-like"/>
    <property type="match status" value="1"/>
</dbReference>
<dbReference type="PANTHER" id="PTHR35807:SF1">
    <property type="entry name" value="TRANSCRIPTIONAL REGULATOR REDD"/>
    <property type="match status" value="1"/>
</dbReference>
<dbReference type="InterPro" id="IPR051677">
    <property type="entry name" value="AfsR-DnrI-RedD_regulator"/>
</dbReference>
<dbReference type="Pfam" id="PF00486">
    <property type="entry name" value="Trans_reg_C"/>
    <property type="match status" value="1"/>
</dbReference>
<dbReference type="GO" id="GO:0006355">
    <property type="term" value="P:regulation of DNA-templated transcription"/>
    <property type="evidence" value="ECO:0007669"/>
    <property type="project" value="InterPro"/>
</dbReference>
<sequence length="664" mass="71614">MWCFRLLGPFRVECDGAEVASGTPQMRTVLALLVWHANEVVPVGRMFDELWGEVPPASAKVQLQGIISRLRRLLGKERIATAATGYVLRCTAAELDVELVRQDLAAARGLIAGGDVALGATRLREALGRWDGPADLNLTEPVAAQIDELRMTVLEERADADLLLGGTADLIGELTAAAAAHPLRERVRAQLMTALARRGRVSEALDVFLTFRRTMVDELGVEPSAQLCSLHARILRGEPGVRPAFPVPREAHQPRQLPPALPDFVSREELLTELADVLTAPGRERSPLVAVSGAAGLGKTAFVVQLAHRVRERFPDGQLFATLRGDDTMAVLQQFLRALGVPADLVPAAEDECSALLRDLLAGREVLLVVDNAADARQVRPFVPAEPGCAVLVTSRRTLGELEGARLVRLGLLDADESAELLAKIIGVPPGDALVAHCGGLPLALRVAGALLLDHPHWTVDDLAARLADERTRLDWLEVGDLDVRASFDASYRQLSQSHQMLFRRLGLLPATTVPGWLAAALLDVGQTGAERVLEDLVSWHLVSTAGCGTAIRYGMHDLLRCFAAEQAEPEQGAVLTRAVGACLEMAESMAARLPTGVLKPLPGKALRHHAEADACDPIAWFDTELPTLRAVVETAAVRGMAEHAWELAVVCQRYFDHCGHDDA</sequence>
<dbReference type="GO" id="GO:0043531">
    <property type="term" value="F:ADP binding"/>
    <property type="evidence" value="ECO:0007669"/>
    <property type="project" value="InterPro"/>
</dbReference>
<dbReference type="GO" id="GO:0000160">
    <property type="term" value="P:phosphorelay signal transduction system"/>
    <property type="evidence" value="ECO:0007669"/>
    <property type="project" value="InterPro"/>
</dbReference>
<evidence type="ECO:0000256" key="4">
    <source>
        <dbReference type="ARBA" id="ARBA00023163"/>
    </source>
</evidence>
<protein>
    <submittedName>
        <fullName evidence="7">DNA-binding transcriptional activator of the SARP family</fullName>
    </submittedName>
</protein>
<dbReference type="Proteomes" id="UP000199028">
    <property type="component" value="Unassembled WGS sequence"/>
</dbReference>
<dbReference type="OrthoDB" id="3587032at2"/>
<dbReference type="Pfam" id="PF03704">
    <property type="entry name" value="BTAD"/>
    <property type="match status" value="1"/>
</dbReference>
<dbReference type="SMART" id="SM00862">
    <property type="entry name" value="Trans_reg_C"/>
    <property type="match status" value="1"/>
</dbReference>
<dbReference type="EMBL" id="FOFT01000001">
    <property type="protein sequence ID" value="SEQ00141.1"/>
    <property type="molecule type" value="Genomic_DNA"/>
</dbReference>
<evidence type="ECO:0000256" key="3">
    <source>
        <dbReference type="ARBA" id="ARBA00023125"/>
    </source>
</evidence>
<dbReference type="SUPFAM" id="SSF52540">
    <property type="entry name" value="P-loop containing nucleoside triphosphate hydrolases"/>
    <property type="match status" value="1"/>
</dbReference>